<protein>
    <submittedName>
        <fullName evidence="8">Glucooligosaccharide oxidase</fullName>
    </submittedName>
</protein>
<dbReference type="InterPro" id="IPR016166">
    <property type="entry name" value="FAD-bd_PCMH"/>
</dbReference>
<gene>
    <name evidence="8" type="ORF">PG999_012563</name>
</gene>
<dbReference type="Pfam" id="PF01565">
    <property type="entry name" value="FAD_binding_4"/>
    <property type="match status" value="1"/>
</dbReference>
<feature type="chain" id="PRO_5043822056" evidence="6">
    <location>
        <begin position="18"/>
        <end position="493"/>
    </location>
</feature>
<keyword evidence="9" id="KW-1185">Reference proteome</keyword>
<dbReference type="Pfam" id="PF08031">
    <property type="entry name" value="BBE"/>
    <property type="match status" value="1"/>
</dbReference>
<comment type="similarity">
    <text evidence="2">Belongs to the oxygen-dependent FAD-linked oxidoreductase family.</text>
</comment>
<evidence type="ECO:0000256" key="2">
    <source>
        <dbReference type="ARBA" id="ARBA00005466"/>
    </source>
</evidence>
<dbReference type="PROSITE" id="PS51387">
    <property type="entry name" value="FAD_PCMH"/>
    <property type="match status" value="1"/>
</dbReference>
<keyword evidence="4" id="KW-0274">FAD</keyword>
<proteinExistence type="inferred from homology"/>
<evidence type="ECO:0000313" key="8">
    <source>
        <dbReference type="EMBL" id="KAK8096619.1"/>
    </source>
</evidence>
<keyword evidence="6" id="KW-0732">Signal</keyword>
<evidence type="ECO:0000313" key="9">
    <source>
        <dbReference type="Proteomes" id="UP001392437"/>
    </source>
</evidence>
<dbReference type="InterPro" id="IPR012951">
    <property type="entry name" value="BBE"/>
</dbReference>
<dbReference type="InterPro" id="IPR050416">
    <property type="entry name" value="FAD-linked_Oxidoreductase"/>
</dbReference>
<feature type="signal peptide" evidence="6">
    <location>
        <begin position="1"/>
        <end position="17"/>
    </location>
</feature>
<dbReference type="InterPro" id="IPR036318">
    <property type="entry name" value="FAD-bd_PCMH-like_sf"/>
</dbReference>
<sequence length="493" mass="53928">MFRSTLVLSSLAALVQSVALVTRAEIYQCLGASGIPNDHKGTSDWNLHAAPFNIRIPYTPVAVAVPETTDQIRKAVLCGKSLGIKVSGRSGGHSYANYGLGGDNAHLVIELSRMSDVSVDKDTNIATVQAGTRLGHLATVLYEKYGRAVAHGTCPGVGVSGHVAHGGFGFSSHMHGLALDFVVGATVVLANGDVVEASETVNADLFWAIRGAGSNYGIITSWRLKTIEAPTTLTYFGVSLGWNHSTATAGLNALEQYAKHEMPRELNFRVSDYNRGAPGIEGLYYGTDEQLRAAIAPLLTKAAPEAKFSLSKTVNWKEAVTYYAFNETIDWTWPSPQENFYSKSLTLKGLNGTSAQNFVDYWFETANKVVDRNWWFQLDMHGGKNSAISQVSNADTAYAHRDKLFIIQFYDRVPNDVAYPADGFSLLDGWADATTAPLPASDWGKYINYVDANIDQATAQMLYYGVNLPKLQQLKAKFDPEELFWYHQSIRPS</sequence>
<accession>A0AAW0QA37</accession>
<dbReference type="Gene3D" id="3.30.465.10">
    <property type="match status" value="1"/>
</dbReference>
<dbReference type="Proteomes" id="UP001392437">
    <property type="component" value="Unassembled WGS sequence"/>
</dbReference>
<dbReference type="InterPro" id="IPR006094">
    <property type="entry name" value="Oxid_FAD_bind_N"/>
</dbReference>
<dbReference type="EMBL" id="JAQQWP010000010">
    <property type="protein sequence ID" value="KAK8096619.1"/>
    <property type="molecule type" value="Genomic_DNA"/>
</dbReference>
<dbReference type="GO" id="GO:0016491">
    <property type="term" value="F:oxidoreductase activity"/>
    <property type="evidence" value="ECO:0007669"/>
    <property type="project" value="UniProtKB-KW"/>
</dbReference>
<dbReference type="PANTHER" id="PTHR42973">
    <property type="entry name" value="BINDING OXIDOREDUCTASE, PUTATIVE (AFU_ORTHOLOGUE AFUA_1G17690)-RELATED"/>
    <property type="match status" value="1"/>
</dbReference>
<dbReference type="Gene3D" id="3.40.462.20">
    <property type="match status" value="1"/>
</dbReference>
<organism evidence="8 9">
    <name type="scientific">Apiospora kogelbergensis</name>
    <dbReference type="NCBI Taxonomy" id="1337665"/>
    <lineage>
        <taxon>Eukaryota</taxon>
        <taxon>Fungi</taxon>
        <taxon>Dikarya</taxon>
        <taxon>Ascomycota</taxon>
        <taxon>Pezizomycotina</taxon>
        <taxon>Sordariomycetes</taxon>
        <taxon>Xylariomycetidae</taxon>
        <taxon>Amphisphaeriales</taxon>
        <taxon>Apiosporaceae</taxon>
        <taxon>Apiospora</taxon>
    </lineage>
</organism>
<keyword evidence="3" id="KW-0285">Flavoprotein</keyword>
<comment type="cofactor">
    <cofactor evidence="1">
        <name>FAD</name>
        <dbReference type="ChEBI" id="CHEBI:57692"/>
    </cofactor>
</comment>
<evidence type="ECO:0000256" key="1">
    <source>
        <dbReference type="ARBA" id="ARBA00001974"/>
    </source>
</evidence>
<evidence type="ECO:0000259" key="7">
    <source>
        <dbReference type="PROSITE" id="PS51387"/>
    </source>
</evidence>
<dbReference type="PANTHER" id="PTHR42973:SF39">
    <property type="entry name" value="FAD-BINDING PCMH-TYPE DOMAIN-CONTAINING PROTEIN"/>
    <property type="match status" value="1"/>
</dbReference>
<feature type="domain" description="FAD-binding PCMH-type" evidence="7">
    <location>
        <begin position="56"/>
        <end position="229"/>
    </location>
</feature>
<reference evidence="8 9" key="1">
    <citation type="submission" date="2023-01" db="EMBL/GenBank/DDBJ databases">
        <title>Analysis of 21 Apiospora genomes using comparative genomics revels a genus with tremendous synthesis potential of carbohydrate active enzymes and secondary metabolites.</title>
        <authorList>
            <person name="Sorensen T."/>
        </authorList>
    </citation>
    <scope>NUCLEOTIDE SEQUENCE [LARGE SCALE GENOMIC DNA]</scope>
    <source>
        <strain evidence="8 9">CBS 117206</strain>
    </source>
</reference>
<dbReference type="SUPFAM" id="SSF56176">
    <property type="entry name" value="FAD-binding/transporter-associated domain-like"/>
    <property type="match status" value="1"/>
</dbReference>
<evidence type="ECO:0000256" key="4">
    <source>
        <dbReference type="ARBA" id="ARBA00022827"/>
    </source>
</evidence>
<dbReference type="GO" id="GO:0071949">
    <property type="term" value="F:FAD binding"/>
    <property type="evidence" value="ECO:0007669"/>
    <property type="project" value="InterPro"/>
</dbReference>
<name>A0AAW0QA37_9PEZI</name>
<evidence type="ECO:0000256" key="6">
    <source>
        <dbReference type="SAM" id="SignalP"/>
    </source>
</evidence>
<dbReference type="AlphaFoldDB" id="A0AAW0QA37"/>
<evidence type="ECO:0000256" key="3">
    <source>
        <dbReference type="ARBA" id="ARBA00022630"/>
    </source>
</evidence>
<dbReference type="InterPro" id="IPR016169">
    <property type="entry name" value="FAD-bd_PCMH_sub2"/>
</dbReference>
<comment type="caution">
    <text evidence="8">The sequence shown here is derived from an EMBL/GenBank/DDBJ whole genome shotgun (WGS) entry which is preliminary data.</text>
</comment>
<evidence type="ECO:0000256" key="5">
    <source>
        <dbReference type="ARBA" id="ARBA00023002"/>
    </source>
</evidence>
<keyword evidence="5" id="KW-0560">Oxidoreductase</keyword>